<keyword evidence="2" id="KW-1185">Reference proteome</keyword>
<organism evidence="1 2">
    <name type="scientific">Echinicola pacifica</name>
    <dbReference type="NCBI Taxonomy" id="346377"/>
    <lineage>
        <taxon>Bacteria</taxon>
        <taxon>Pseudomonadati</taxon>
        <taxon>Bacteroidota</taxon>
        <taxon>Cytophagia</taxon>
        <taxon>Cytophagales</taxon>
        <taxon>Cyclobacteriaceae</taxon>
        <taxon>Echinicola</taxon>
    </lineage>
</organism>
<comment type="caution">
    <text evidence="1">The sequence shown here is derived from an EMBL/GenBank/DDBJ whole genome shotgun (WGS) entry which is preliminary data.</text>
</comment>
<dbReference type="Pfam" id="PF14414">
    <property type="entry name" value="WHH"/>
    <property type="match status" value="1"/>
</dbReference>
<dbReference type="InterPro" id="IPR032869">
    <property type="entry name" value="WHH_dom_containing"/>
</dbReference>
<accession>A0A918UU02</accession>
<dbReference type="EMBL" id="BMWX01000005">
    <property type="protein sequence ID" value="GGZ35279.1"/>
    <property type="molecule type" value="Genomic_DNA"/>
</dbReference>
<evidence type="ECO:0000313" key="1">
    <source>
        <dbReference type="EMBL" id="GGZ35279.1"/>
    </source>
</evidence>
<dbReference type="Proteomes" id="UP000619457">
    <property type="component" value="Unassembled WGS sequence"/>
</dbReference>
<dbReference type="AlphaFoldDB" id="A0A918UU02"/>
<name>A0A918UU02_9BACT</name>
<evidence type="ECO:0000313" key="2">
    <source>
        <dbReference type="Proteomes" id="UP000619457"/>
    </source>
</evidence>
<protein>
    <submittedName>
        <fullName evidence="1">Uncharacterized protein</fullName>
    </submittedName>
</protein>
<gene>
    <name evidence="1" type="ORF">GCM10007049_30880</name>
</gene>
<reference evidence="1" key="1">
    <citation type="journal article" date="2014" name="Int. J. Syst. Evol. Microbiol.">
        <title>Complete genome sequence of Corynebacterium casei LMG S-19264T (=DSM 44701T), isolated from a smear-ripened cheese.</title>
        <authorList>
            <consortium name="US DOE Joint Genome Institute (JGI-PGF)"/>
            <person name="Walter F."/>
            <person name="Albersmeier A."/>
            <person name="Kalinowski J."/>
            <person name="Ruckert C."/>
        </authorList>
    </citation>
    <scope>NUCLEOTIDE SEQUENCE</scope>
    <source>
        <strain evidence="1">KCTC 12368</strain>
    </source>
</reference>
<sequence length="219" mass="23981">MLQKPTEQEVKEVYRAYRGIALGVYDFFNAFRPQAAMGPGDPNYVPIYSEAKEAYRGITNTIENGSTEDRFRLGTVAALSIYGGVEALSRIKIPSITSPSKILPSGEFYSVTFESNLPTNLYPGGNYRAHFQAANTSLSNALSSDATFANSMTKLGISVPRSSTGSILGKSPRNWVWHHDVNAGVMQLVPKFQHPSIPGGKFWNTMHPDGKGGMSIWNK</sequence>
<reference evidence="1" key="2">
    <citation type="submission" date="2020-09" db="EMBL/GenBank/DDBJ databases">
        <authorList>
            <person name="Sun Q."/>
            <person name="Kim S."/>
        </authorList>
    </citation>
    <scope>NUCLEOTIDE SEQUENCE</scope>
    <source>
        <strain evidence="1">KCTC 12368</strain>
    </source>
</reference>
<proteinExistence type="predicted"/>